<comment type="catalytic activity">
    <reaction evidence="2">
        <text>Ni(II)-pyridinium-3,5-bisthiocarboxylate mononucleotide = pyridinium-3,5-bisthiocarboxylate mononucleotide + Ni(2+)</text>
        <dbReference type="Rhea" id="RHEA:54784"/>
        <dbReference type="ChEBI" id="CHEBI:49786"/>
        <dbReference type="ChEBI" id="CHEBI:137372"/>
        <dbReference type="ChEBI" id="CHEBI:137373"/>
        <dbReference type="EC" id="4.99.1.12"/>
    </reaction>
</comment>
<dbReference type="Pfam" id="PF01969">
    <property type="entry name" value="Ni_insertion"/>
    <property type="match status" value="2"/>
</dbReference>
<keyword evidence="2" id="KW-0456">Lyase</keyword>
<dbReference type="InterPro" id="IPR002822">
    <property type="entry name" value="Ni_insertion"/>
</dbReference>
<dbReference type="AlphaFoldDB" id="A0A1V2IBM4"/>
<dbReference type="GO" id="GO:0016829">
    <property type="term" value="F:lyase activity"/>
    <property type="evidence" value="ECO:0007669"/>
    <property type="project" value="UniProtKB-UniRule"/>
</dbReference>
<dbReference type="STRING" id="1834516.BL253_12500"/>
<dbReference type="HAMAP" id="MF_01074">
    <property type="entry name" value="LarC"/>
    <property type="match status" value="1"/>
</dbReference>
<feature type="region of interest" description="Disordered" evidence="3">
    <location>
        <begin position="245"/>
        <end position="341"/>
    </location>
</feature>
<dbReference type="OrthoDB" id="9765625at2"/>
<feature type="compositionally biased region" description="Basic and acidic residues" evidence="3">
    <location>
        <begin position="268"/>
        <end position="282"/>
    </location>
</feature>
<reference evidence="5" key="1">
    <citation type="submission" date="2016-10" db="EMBL/GenBank/DDBJ databases">
        <title>Frankia sp. NRRL B-16386 Genome sequencing.</title>
        <authorList>
            <person name="Ghodhbane-Gtari F."/>
            <person name="Swanson E."/>
            <person name="Gueddou A."/>
            <person name="Hezbri K."/>
            <person name="Ktari K."/>
            <person name="Nouioui I."/>
            <person name="Morris K."/>
            <person name="Simpson S."/>
            <person name="Abebe-Akele F."/>
            <person name="Thomas K."/>
            <person name="Gtari M."/>
            <person name="Tisa L.S."/>
        </authorList>
    </citation>
    <scope>NUCLEOTIDE SEQUENCE [LARGE SCALE GENOMIC DNA]</scope>
    <source>
        <strain evidence="5">NRRL B-16386</strain>
    </source>
</reference>
<dbReference type="PANTHER" id="PTHR36566:SF1">
    <property type="entry name" value="PYRIDINIUM-3,5-BISTHIOCARBOXYLIC ACID MONONUCLEOTIDE NICKEL INSERTION PROTEIN"/>
    <property type="match status" value="1"/>
</dbReference>
<evidence type="ECO:0000313" key="5">
    <source>
        <dbReference type="Proteomes" id="UP000188929"/>
    </source>
</evidence>
<name>A0A1V2IBM4_9ACTN</name>
<dbReference type="PANTHER" id="PTHR36566">
    <property type="entry name" value="NICKEL INSERTION PROTEIN-RELATED"/>
    <property type="match status" value="1"/>
</dbReference>
<dbReference type="Gene3D" id="3.30.70.1380">
    <property type="entry name" value="Transcriptional regulatory protein pf0864 domain like"/>
    <property type="match status" value="1"/>
</dbReference>
<organism evidence="4 5">
    <name type="scientific">Pseudofrankia asymbiotica</name>
    <dbReference type="NCBI Taxonomy" id="1834516"/>
    <lineage>
        <taxon>Bacteria</taxon>
        <taxon>Bacillati</taxon>
        <taxon>Actinomycetota</taxon>
        <taxon>Actinomycetes</taxon>
        <taxon>Frankiales</taxon>
        <taxon>Frankiaceae</taxon>
        <taxon>Pseudofrankia</taxon>
    </lineage>
</organism>
<feature type="compositionally biased region" description="Basic and acidic residues" evidence="3">
    <location>
        <begin position="293"/>
        <end position="306"/>
    </location>
</feature>
<comment type="function">
    <text evidence="2">Involved in the biosynthesis of a nickel-pincer cofactor ((SCS)Ni(II) pincer complex). Binds Ni(2+), and functions in nickel delivery to pyridinium-3,5-bisthiocarboxylic acid mononucleotide (P2TMN), to form the mature cofactor. Is thus probably required for the activation of nickel-pincer cofactor-dependent enzymes.</text>
</comment>
<comment type="caution">
    <text evidence="4">The sequence shown here is derived from an EMBL/GenBank/DDBJ whole genome shotgun (WGS) entry which is preliminary data.</text>
</comment>
<dbReference type="EMBL" id="MOMC01000024">
    <property type="protein sequence ID" value="ONH30574.1"/>
    <property type="molecule type" value="Genomic_DNA"/>
</dbReference>
<dbReference type="EC" id="4.99.1.12" evidence="2"/>
<evidence type="ECO:0000256" key="1">
    <source>
        <dbReference type="ARBA" id="ARBA00022596"/>
    </source>
</evidence>
<dbReference type="RefSeq" id="WP_076816636.1">
    <property type="nucleotide sequence ID" value="NZ_MOMC01000024.1"/>
</dbReference>
<feature type="compositionally biased region" description="Basic residues" evidence="3">
    <location>
        <begin position="283"/>
        <end position="292"/>
    </location>
</feature>
<dbReference type="Proteomes" id="UP000188929">
    <property type="component" value="Unassembled WGS sequence"/>
</dbReference>
<evidence type="ECO:0000313" key="4">
    <source>
        <dbReference type="EMBL" id="ONH30574.1"/>
    </source>
</evidence>
<evidence type="ECO:0000256" key="3">
    <source>
        <dbReference type="SAM" id="MobiDB-lite"/>
    </source>
</evidence>
<feature type="compositionally biased region" description="Low complexity" evidence="3">
    <location>
        <begin position="258"/>
        <end position="267"/>
    </location>
</feature>
<sequence>MTRRVGWLDLSCGASGDMLLGALVGAGVPLDVIATAVDTLGLPVRFEVRQVRRAGLAATKVDVVAPAGDAVRTWADIRALLAGAPLAEPVRDRATAIFAALAAAEARVHGIAPDEVHFHEVGALDAIADVVGASAGLAHLALDELVATPVALGGGRAMTAHGVLPVPVPAVLELLRAAGAPAAGGPAQVELCTPTGAAIVVTAATGYGQLPPLRVTAVGAGAGTRDLPGRPNIVRVVVGEALENADGGRGRQGGGSSGAPVVPPSTGRAHDGHSRGDHDHGGHSHGGHSHGGHSHDGHSHGRDHESPAPPAPEMADQAAGIADHSGPWGLAESGRPGEPGDLVATDELVLEANVDDLDPRVWPSVLAALLAAGAVDAWLTPILMKKGRPAHTLRALVPVAAAPAVRAAVFAHTSTLGLRETAVRKHALARGVRVVEVAGHAIRVKVSPGLPSARAGDHGAGSQDTGGQDAGSRSAGNQGAGGVAQPEWEDVALVADRLGWPARRVLAAANALAHRGEWSDVSAPADGGPAPT</sequence>
<keyword evidence="1 2" id="KW-0533">Nickel</keyword>
<accession>A0A1V2IBM4</accession>
<dbReference type="GO" id="GO:0051604">
    <property type="term" value="P:protein maturation"/>
    <property type="evidence" value="ECO:0007669"/>
    <property type="project" value="UniProtKB-UniRule"/>
</dbReference>
<keyword evidence="5" id="KW-1185">Reference proteome</keyword>
<proteinExistence type="inferred from homology"/>
<evidence type="ECO:0000256" key="2">
    <source>
        <dbReference type="HAMAP-Rule" id="MF_01074"/>
    </source>
</evidence>
<gene>
    <name evidence="2" type="primary">larC</name>
    <name evidence="4" type="ORF">BL253_12500</name>
</gene>
<protein>
    <recommendedName>
        <fullName evidence="2">Pyridinium-3,5-bisthiocarboxylic acid mononucleotide nickel insertion protein</fullName>
        <shortName evidence="2">P2TMN nickel insertion protein</shortName>
        <ecNumber evidence="2">4.99.1.12</ecNumber>
    </recommendedName>
    <alternativeName>
        <fullName evidence="2">Nickel-pincer cofactor biosynthesis protein LarC</fullName>
    </alternativeName>
</protein>
<dbReference type="GO" id="GO:0016151">
    <property type="term" value="F:nickel cation binding"/>
    <property type="evidence" value="ECO:0007669"/>
    <property type="project" value="UniProtKB-UniRule"/>
</dbReference>
<comment type="similarity">
    <text evidence="2">Belongs to the LarC family.</text>
</comment>
<feature type="region of interest" description="Disordered" evidence="3">
    <location>
        <begin position="448"/>
        <end position="486"/>
    </location>
</feature>